<protein>
    <submittedName>
        <fullName evidence="2">Uncharacterized protein</fullName>
    </submittedName>
</protein>
<evidence type="ECO:0000313" key="2">
    <source>
        <dbReference type="EMBL" id="KAG2224490.1"/>
    </source>
</evidence>
<dbReference type="Proteomes" id="UP000646827">
    <property type="component" value="Unassembled WGS sequence"/>
</dbReference>
<gene>
    <name evidence="2" type="ORF">INT45_010556</name>
</gene>
<dbReference type="AlphaFoldDB" id="A0A8H7S9D4"/>
<evidence type="ECO:0000313" key="3">
    <source>
        <dbReference type="Proteomes" id="UP000646827"/>
    </source>
</evidence>
<name>A0A8H7S9D4_9FUNG</name>
<dbReference type="EMBL" id="JAEPRB010000042">
    <property type="protein sequence ID" value="KAG2224490.1"/>
    <property type="molecule type" value="Genomic_DNA"/>
</dbReference>
<sequence>MTETSIDKRIKDAMATEISQNSPASELTMDYKALWIKNIQDCAYELGLQMDSVKPSWRRFKNKPKSQDNTSPAESTSRLSPSSEISTPSSSSLQSSSRPTLKTPLEVGDRERIVKLYEELNPESCCPALSFILDTCNPNWEDYFNKEELEELRNSGKPVLRPIPVGLVSKFNEVEKLKGVLEAYDYGHQIKHHPINDPLLAWLSQALMQTSKFFIPGSSTPIQRFLESDSLYYLWFPVNTIFHNSNIQALRKEKTSNSHANLLNKKRKLSSSLEIEREKIGRRIDTIYIGSDIELGGLEIGARRDNTKEFQDSMLKLPLVLKDMLTEIINHRPSLLRDAHVLGYNINGIYTQ</sequence>
<keyword evidence="3" id="KW-1185">Reference proteome</keyword>
<feature type="region of interest" description="Disordered" evidence="1">
    <location>
        <begin position="59"/>
        <end position="104"/>
    </location>
</feature>
<feature type="compositionally biased region" description="Low complexity" evidence="1">
    <location>
        <begin position="71"/>
        <end position="99"/>
    </location>
</feature>
<organism evidence="2 3">
    <name type="scientific">Circinella minor</name>
    <dbReference type="NCBI Taxonomy" id="1195481"/>
    <lineage>
        <taxon>Eukaryota</taxon>
        <taxon>Fungi</taxon>
        <taxon>Fungi incertae sedis</taxon>
        <taxon>Mucoromycota</taxon>
        <taxon>Mucoromycotina</taxon>
        <taxon>Mucoromycetes</taxon>
        <taxon>Mucorales</taxon>
        <taxon>Lichtheimiaceae</taxon>
        <taxon>Circinella</taxon>
    </lineage>
</organism>
<proteinExistence type="predicted"/>
<accession>A0A8H7S9D4</accession>
<comment type="caution">
    <text evidence="2">The sequence shown here is derived from an EMBL/GenBank/DDBJ whole genome shotgun (WGS) entry which is preliminary data.</text>
</comment>
<evidence type="ECO:0000256" key="1">
    <source>
        <dbReference type="SAM" id="MobiDB-lite"/>
    </source>
</evidence>
<dbReference type="OrthoDB" id="2251053at2759"/>
<reference evidence="2 3" key="1">
    <citation type="submission" date="2020-12" db="EMBL/GenBank/DDBJ databases">
        <title>Metabolic potential, ecology and presence of endohyphal bacteria is reflected in genomic diversity of Mucoromycotina.</title>
        <authorList>
            <person name="Muszewska A."/>
            <person name="Okrasinska A."/>
            <person name="Steczkiewicz K."/>
            <person name="Drgas O."/>
            <person name="Orlowska M."/>
            <person name="Perlinska-Lenart U."/>
            <person name="Aleksandrzak-Piekarczyk T."/>
            <person name="Szatraj K."/>
            <person name="Zielenkiewicz U."/>
            <person name="Pilsyk S."/>
            <person name="Malc E."/>
            <person name="Mieczkowski P."/>
            <person name="Kruszewska J.S."/>
            <person name="Biernat P."/>
            <person name="Pawlowska J."/>
        </authorList>
    </citation>
    <scope>NUCLEOTIDE SEQUENCE [LARGE SCALE GENOMIC DNA]</scope>
    <source>
        <strain evidence="2 3">CBS 142.35</strain>
    </source>
</reference>